<reference evidence="2 3" key="1">
    <citation type="submission" date="2014-03" db="EMBL/GenBank/DDBJ databases">
        <title>Draft genome of the hookworm Oesophagostomum dentatum.</title>
        <authorList>
            <person name="Mitreva M."/>
        </authorList>
    </citation>
    <scope>NUCLEOTIDE SEQUENCE [LARGE SCALE GENOMIC DNA]</scope>
    <source>
        <strain evidence="2 3">OD-Hann</strain>
    </source>
</reference>
<dbReference type="AlphaFoldDB" id="A0A0B1SJW9"/>
<gene>
    <name evidence="2" type="ORF">OESDEN_16139</name>
</gene>
<name>A0A0B1SJW9_OESDE</name>
<proteinExistence type="predicted"/>
<evidence type="ECO:0000256" key="1">
    <source>
        <dbReference type="SAM" id="MobiDB-lite"/>
    </source>
</evidence>
<evidence type="ECO:0000313" key="2">
    <source>
        <dbReference type="EMBL" id="KHJ84151.1"/>
    </source>
</evidence>
<evidence type="ECO:0000313" key="3">
    <source>
        <dbReference type="Proteomes" id="UP000053660"/>
    </source>
</evidence>
<sequence length="107" mass="11991">MSAYEQKQHQLRHPQANSSHLDHRQAVDMVVLTKQHQLSHHHRFPAAMAQVAEALADSKIRAQVDKQREVKTAAAVTANGYEEGLGRCFECPLGWATNLFTAILGYQ</sequence>
<feature type="region of interest" description="Disordered" evidence="1">
    <location>
        <begin position="1"/>
        <end position="23"/>
    </location>
</feature>
<organism evidence="2 3">
    <name type="scientific">Oesophagostomum dentatum</name>
    <name type="common">Nodular worm</name>
    <dbReference type="NCBI Taxonomy" id="61180"/>
    <lineage>
        <taxon>Eukaryota</taxon>
        <taxon>Metazoa</taxon>
        <taxon>Ecdysozoa</taxon>
        <taxon>Nematoda</taxon>
        <taxon>Chromadorea</taxon>
        <taxon>Rhabditida</taxon>
        <taxon>Rhabditina</taxon>
        <taxon>Rhabditomorpha</taxon>
        <taxon>Strongyloidea</taxon>
        <taxon>Strongylidae</taxon>
        <taxon>Oesophagostomum</taxon>
    </lineage>
</organism>
<dbReference type="EMBL" id="KN569923">
    <property type="protein sequence ID" value="KHJ84151.1"/>
    <property type="molecule type" value="Genomic_DNA"/>
</dbReference>
<protein>
    <submittedName>
        <fullName evidence="2">Uncharacterized protein</fullName>
    </submittedName>
</protein>
<dbReference type="Proteomes" id="UP000053660">
    <property type="component" value="Unassembled WGS sequence"/>
</dbReference>
<accession>A0A0B1SJW9</accession>
<keyword evidence="3" id="KW-1185">Reference proteome</keyword>